<sequence length="800" mass="88572">MEPLSKIIAKKYLPSFENFKAANLVTDDEYRTVKRCNLNDLLDTENNPTVLDRICEGEQVQTAEFYNQQEKSYHRNVAKIYRKNRAVSPGPPTVNPAPPPPPAVPAIVEPAVQPIPMEGPLEPVRSNEGVNAAAAPSDPYQLREEINAIATVMPSAVELLPQDDNFGSQEADGAREFLQLCTDEELPPMSLRQSMTRDMLLSQFPSLPAVAPMVDNFQNIDLNTPLFRRPLGTSTPFLPVTEPVAQLALPELQESGPQGAQEAQQEPAAEVVPNRSEQVTASAVQPSTVAPLIPVVESSSSGEEVPVARPRRTRREVTLTQRLEPFESSTGRGMPRPRRNFDIFSFPYRTVWNKTIQDVQNQLAELYKQQQQEQQSERKQQQELLEAVPVMREAATNQRIDSGFQQTTDDGSRNPPPMSTTETSNLAVDNRMGGKATISNDRSHHLLSQQEAIMTSDLVGTSLQPVVPDQLESIDGKLAEASDRFQLPTVIGDTPAANNETSVMKIPAQAGNVSVSQETGKQAVPSDPPLTAPQEQRTTKRTRSNKQIEEEQAVSSEQRPENPSGIRNEKEIDLSSVLFNQAKELEAIPEEIDSCDGVAPLDTMREMCHRGVQYVPLHHLHQFFRTSSRLGVCKLFKNIILLKQAGLLEVQCNEENHIRQVTLRNAAGISRLENALAVMPVRDRLRFSWARRSAPAGRGPRLRRCSRLPNADPVWSASSRLSITPSCVCAASMLIRSTLRCCCRSSSSRWDRSFASCARRFFSSSSRNRQLSACACTNASLNVLMSVKNSSIVYLAGSKQ</sequence>
<feature type="region of interest" description="Disordered" evidence="2">
    <location>
        <begin position="295"/>
        <end position="314"/>
    </location>
</feature>
<evidence type="ECO:0000313" key="3">
    <source>
        <dbReference type="EnsemblMetazoa" id="ACOM032663-PA.1"/>
    </source>
</evidence>
<evidence type="ECO:0000256" key="1">
    <source>
        <dbReference type="SAM" id="Coils"/>
    </source>
</evidence>
<proteinExistence type="predicted"/>
<feature type="compositionally biased region" description="Low complexity" evidence="2">
    <location>
        <begin position="295"/>
        <end position="307"/>
    </location>
</feature>
<organism evidence="3">
    <name type="scientific">Anopheles coluzzii</name>
    <name type="common">African malaria mosquito</name>
    <dbReference type="NCBI Taxonomy" id="1518534"/>
    <lineage>
        <taxon>Eukaryota</taxon>
        <taxon>Metazoa</taxon>
        <taxon>Ecdysozoa</taxon>
        <taxon>Arthropoda</taxon>
        <taxon>Hexapoda</taxon>
        <taxon>Insecta</taxon>
        <taxon>Pterygota</taxon>
        <taxon>Neoptera</taxon>
        <taxon>Endopterygota</taxon>
        <taxon>Diptera</taxon>
        <taxon>Nematocera</taxon>
        <taxon>Culicoidea</taxon>
        <taxon>Culicidae</taxon>
        <taxon>Anophelinae</taxon>
        <taxon>Anopheles</taxon>
    </lineage>
</organism>
<dbReference type="EnsemblMetazoa" id="ACOM032663-RA">
    <property type="protein sequence ID" value="ACOM032663-PA.1"/>
    <property type="gene ID" value="ACOM032663"/>
</dbReference>
<keyword evidence="1" id="KW-0175">Coiled coil</keyword>
<evidence type="ECO:0000256" key="2">
    <source>
        <dbReference type="SAM" id="MobiDB-lite"/>
    </source>
</evidence>
<reference evidence="3" key="1">
    <citation type="submission" date="2022-08" db="UniProtKB">
        <authorList>
            <consortium name="EnsemblMetazoa"/>
        </authorList>
    </citation>
    <scope>IDENTIFICATION</scope>
</reference>
<dbReference type="AlphaFoldDB" id="A0A8W7PJQ1"/>
<feature type="compositionally biased region" description="Low complexity" evidence="2">
    <location>
        <begin position="254"/>
        <end position="270"/>
    </location>
</feature>
<feature type="coiled-coil region" evidence="1">
    <location>
        <begin position="356"/>
        <end position="387"/>
    </location>
</feature>
<feature type="compositionally biased region" description="Polar residues" evidence="2">
    <location>
        <begin position="275"/>
        <end position="284"/>
    </location>
</feature>
<accession>A0A8W7PJQ1</accession>
<feature type="region of interest" description="Disordered" evidence="2">
    <location>
        <begin position="396"/>
        <end position="429"/>
    </location>
</feature>
<feature type="region of interest" description="Disordered" evidence="2">
    <location>
        <begin position="254"/>
        <end position="284"/>
    </location>
</feature>
<dbReference type="Proteomes" id="UP000075882">
    <property type="component" value="Unassembled WGS sequence"/>
</dbReference>
<name>A0A8W7PJQ1_ANOCL</name>
<feature type="compositionally biased region" description="Polar residues" evidence="2">
    <location>
        <begin position="396"/>
        <end position="409"/>
    </location>
</feature>
<dbReference type="VEuPathDB" id="VectorBase:ACON2_041354"/>
<protein>
    <submittedName>
        <fullName evidence="3">Uncharacterized protein</fullName>
    </submittedName>
</protein>
<feature type="region of interest" description="Disordered" evidence="2">
    <location>
        <begin position="512"/>
        <end position="570"/>
    </location>
</feature>